<sequence length="418" mass="44526">MLARVGVLQESLIADACNSIIAGSADVCLVVGGEAGFRLRCAAKGGHDLGDEQQDTTPDVTWRADSQIMLDAEIGSGLGQEAVGYYAIIAAAARAASGRSIQEDIAATAELYSELSQIASRNPYAWKRSPIIAEEVSADAASNPMLAFPYRTEHVSRWSVDQASALIFTSVQKARELQIDPSRWVYPTSSGISNAMIPLTQRADLGAAPGAELAAYAALDHAEMTARSLDLVELYSCFPVAIQSHADALGLPHANPAPSFTGGMRYAGGPFNNYVLHTTAQLALALRQTGRTGLISSVSGVLTKQAFSVWSAKVPRNQFESLDVSEAVRGQCTLRPLVEHYSGAAFIVGYTVLPGRGDRPVRAVAVVETPDQRRAITWTESKSVVDAMTAEEFCGRRVFVGSNGAFDIADLQAAMETR</sequence>
<dbReference type="Pfam" id="PF18313">
    <property type="entry name" value="TLP1_add_C"/>
    <property type="match status" value="1"/>
</dbReference>
<protein>
    <recommendedName>
        <fullName evidence="4">Thiolase-like protein type 1 additional C-terminal domain-containing protein</fullName>
    </recommendedName>
</protein>
<gene>
    <name evidence="5" type="ORF">BST14_21915</name>
</gene>
<evidence type="ECO:0000259" key="4">
    <source>
        <dbReference type="Pfam" id="PF18313"/>
    </source>
</evidence>
<dbReference type="Gene3D" id="2.40.50.840">
    <property type="match status" value="1"/>
</dbReference>
<dbReference type="Gene3D" id="3.40.47.10">
    <property type="match status" value="1"/>
</dbReference>
<evidence type="ECO:0000256" key="1">
    <source>
        <dbReference type="ARBA" id="ARBA00010982"/>
    </source>
</evidence>
<dbReference type="PANTHER" id="PTHR18919:SF139">
    <property type="entry name" value="THIOLASE-LIKE PROTEIN TYPE 1 ADDITIONAL C-TERMINAL DOMAIN-CONTAINING PROTEIN"/>
    <property type="match status" value="1"/>
</dbReference>
<dbReference type="SUPFAM" id="SSF53901">
    <property type="entry name" value="Thiolase-like"/>
    <property type="match status" value="1"/>
</dbReference>
<evidence type="ECO:0000256" key="3">
    <source>
        <dbReference type="ARBA" id="ARBA00023315"/>
    </source>
</evidence>
<accession>A0A1W9Z8X0</accession>
<feature type="domain" description="Thiolase-like protein type 1 additional C-terminal" evidence="4">
    <location>
        <begin position="324"/>
        <end position="404"/>
    </location>
</feature>
<keyword evidence="3" id="KW-0012">Acyltransferase</keyword>
<name>A0A1W9Z8X0_MYCAI</name>
<dbReference type="PANTHER" id="PTHR18919">
    <property type="entry name" value="ACETYL-COA C-ACYLTRANSFERASE"/>
    <property type="match status" value="1"/>
</dbReference>
<organism evidence="5 6">
    <name type="scientific">Mycobacterium arosiense ATCC BAA-1401 = DSM 45069</name>
    <dbReference type="NCBI Taxonomy" id="1265311"/>
    <lineage>
        <taxon>Bacteria</taxon>
        <taxon>Bacillati</taxon>
        <taxon>Actinomycetota</taxon>
        <taxon>Actinomycetes</taxon>
        <taxon>Mycobacteriales</taxon>
        <taxon>Mycobacteriaceae</taxon>
        <taxon>Mycobacterium</taxon>
        <taxon>Mycobacterium avium complex (MAC)</taxon>
    </lineage>
</organism>
<evidence type="ECO:0000313" key="5">
    <source>
        <dbReference type="EMBL" id="ORA09493.1"/>
    </source>
</evidence>
<dbReference type="InterPro" id="IPR040771">
    <property type="entry name" value="TLP1_add_C"/>
</dbReference>
<proteinExistence type="inferred from homology"/>
<evidence type="ECO:0000313" key="6">
    <source>
        <dbReference type="Proteomes" id="UP000192707"/>
    </source>
</evidence>
<keyword evidence="2" id="KW-0808">Transferase</keyword>
<keyword evidence="6" id="KW-1185">Reference proteome</keyword>
<dbReference type="InterPro" id="IPR016039">
    <property type="entry name" value="Thiolase-like"/>
</dbReference>
<dbReference type="EMBL" id="MVHG01000076">
    <property type="protein sequence ID" value="ORA09493.1"/>
    <property type="molecule type" value="Genomic_DNA"/>
</dbReference>
<evidence type="ECO:0000256" key="2">
    <source>
        <dbReference type="ARBA" id="ARBA00022679"/>
    </source>
</evidence>
<reference evidence="5 6" key="1">
    <citation type="submission" date="2016-12" db="EMBL/GenBank/DDBJ databases">
        <title>The new phylogeny of genus Mycobacterium.</title>
        <authorList>
            <person name="Tortoli E."/>
            <person name="Trovato A."/>
            <person name="Cirillo D.M."/>
        </authorList>
    </citation>
    <scope>NUCLEOTIDE SEQUENCE [LARGE SCALE GENOMIC DNA]</scope>
    <source>
        <strain evidence="5 6">DSM 45069</strain>
    </source>
</reference>
<dbReference type="Proteomes" id="UP000192707">
    <property type="component" value="Unassembled WGS sequence"/>
</dbReference>
<comment type="caution">
    <text evidence="5">The sequence shown here is derived from an EMBL/GenBank/DDBJ whole genome shotgun (WGS) entry which is preliminary data.</text>
</comment>
<dbReference type="GO" id="GO:0016746">
    <property type="term" value="F:acyltransferase activity"/>
    <property type="evidence" value="ECO:0007669"/>
    <property type="project" value="UniProtKB-KW"/>
</dbReference>
<comment type="similarity">
    <text evidence="1">Belongs to the thiolase-like superfamily. Thiolase family.</text>
</comment>
<dbReference type="AlphaFoldDB" id="A0A1W9Z8X0"/>